<evidence type="ECO:0000256" key="1">
    <source>
        <dbReference type="ARBA" id="ARBA00023125"/>
    </source>
</evidence>
<dbReference type="Gene3D" id="2.60.120.10">
    <property type="entry name" value="Jelly Rolls"/>
    <property type="match status" value="1"/>
</dbReference>
<dbReference type="AlphaFoldDB" id="E1YI07"/>
<gene>
    <name evidence="3" type="ORF">N47_D30850</name>
</gene>
<proteinExistence type="predicted"/>
<dbReference type="InterPro" id="IPR014710">
    <property type="entry name" value="RmlC-like_jellyroll"/>
</dbReference>
<dbReference type="InterPro" id="IPR027417">
    <property type="entry name" value="P-loop_NTPase"/>
</dbReference>
<evidence type="ECO:0000313" key="3">
    <source>
        <dbReference type="EMBL" id="CBX30276.1"/>
    </source>
</evidence>
<accession>E1YI07</accession>
<dbReference type="PROSITE" id="PS50943">
    <property type="entry name" value="HTH_CROC1"/>
    <property type="match status" value="1"/>
</dbReference>
<dbReference type="InterPro" id="IPR001387">
    <property type="entry name" value="Cro/C1-type_HTH"/>
</dbReference>
<dbReference type="SUPFAM" id="SSF52540">
    <property type="entry name" value="P-loop containing nucleoside triphosphate hydrolases"/>
    <property type="match status" value="1"/>
</dbReference>
<dbReference type="CDD" id="cd00093">
    <property type="entry name" value="HTH_XRE"/>
    <property type="match status" value="1"/>
</dbReference>
<dbReference type="InterPro" id="IPR011051">
    <property type="entry name" value="RmlC_Cupin_sf"/>
</dbReference>
<dbReference type="InterPro" id="IPR050807">
    <property type="entry name" value="TransReg_Diox_bact_type"/>
</dbReference>
<dbReference type="SMART" id="SM00530">
    <property type="entry name" value="HTH_XRE"/>
    <property type="match status" value="1"/>
</dbReference>
<feature type="domain" description="HTH cro/C1-type" evidence="2">
    <location>
        <begin position="258"/>
        <end position="312"/>
    </location>
</feature>
<organism evidence="3">
    <name type="scientific">uncultured Desulfobacterium sp</name>
    <dbReference type="NCBI Taxonomy" id="201089"/>
    <lineage>
        <taxon>Bacteria</taxon>
        <taxon>Pseudomonadati</taxon>
        <taxon>Thermodesulfobacteriota</taxon>
        <taxon>Desulfobacteria</taxon>
        <taxon>Desulfobacterales</taxon>
        <taxon>Desulfobacteriaceae</taxon>
        <taxon>Desulfobacterium</taxon>
        <taxon>environmental samples</taxon>
    </lineage>
</organism>
<dbReference type="InterPro" id="IPR013096">
    <property type="entry name" value="Cupin_2"/>
</dbReference>
<dbReference type="SUPFAM" id="SSF47413">
    <property type="entry name" value="lambda repressor-like DNA-binding domains"/>
    <property type="match status" value="1"/>
</dbReference>
<dbReference type="GO" id="GO:0003677">
    <property type="term" value="F:DNA binding"/>
    <property type="evidence" value="ECO:0007669"/>
    <property type="project" value="UniProtKB-KW"/>
</dbReference>
<dbReference type="Gene3D" id="3.40.50.300">
    <property type="entry name" value="P-loop containing nucleotide triphosphate hydrolases"/>
    <property type="match status" value="1"/>
</dbReference>
<dbReference type="CDD" id="cd02209">
    <property type="entry name" value="cupin_XRE_C"/>
    <property type="match status" value="1"/>
</dbReference>
<dbReference type="PANTHER" id="PTHR46797:SF2">
    <property type="entry name" value="TRANSCRIPTIONAL REGULATOR"/>
    <property type="match status" value="1"/>
</dbReference>
<protein>
    <recommendedName>
        <fullName evidence="2">HTH cro/C1-type domain-containing protein</fullName>
    </recommendedName>
</protein>
<dbReference type="GO" id="GO:0005829">
    <property type="term" value="C:cytosol"/>
    <property type="evidence" value="ECO:0007669"/>
    <property type="project" value="TreeGrafter"/>
</dbReference>
<dbReference type="Pfam" id="PF01381">
    <property type="entry name" value="HTH_3"/>
    <property type="match status" value="1"/>
</dbReference>
<dbReference type="EMBL" id="FR695874">
    <property type="protein sequence ID" value="CBX30276.1"/>
    <property type="molecule type" value="Genomic_DNA"/>
</dbReference>
<dbReference type="PANTHER" id="PTHR46797">
    <property type="entry name" value="HTH-TYPE TRANSCRIPTIONAL REGULATOR"/>
    <property type="match status" value="1"/>
</dbReference>
<reference evidence="3" key="1">
    <citation type="journal article" date="2011" name="Environ. Microbiol.">
        <title>Genomic insights into the metabolic potential of the polycyclic aromatic hydrocarbon degrading sulfate-reducing Deltaproteobacterium N47.</title>
        <authorList>
            <person name="Bergmann F."/>
            <person name="Selesi D."/>
            <person name="Weinmaier T."/>
            <person name="Tischler P."/>
            <person name="Rattei T."/>
            <person name="Meckenstock R.U."/>
        </authorList>
    </citation>
    <scope>NUCLEOTIDE SEQUENCE</scope>
</reference>
<dbReference type="GO" id="GO:0003700">
    <property type="term" value="F:DNA-binding transcription factor activity"/>
    <property type="evidence" value="ECO:0007669"/>
    <property type="project" value="TreeGrafter"/>
</dbReference>
<sequence length="433" mass="48829">MLTEKPLVASGVNQLDQLLGGLRIGDNVVWYDNAGSLAPVFYLNFIKISQSEKKSIIYINFDHSIKTLMERLGTLSDYDKLTILDCFTFGKGDGAEIFLKFYEEDESKKACKIITIDEPRNADHVTGAFYGLHKTMKGDVRFIFDSLTGMQELWGGEEQIQKFYSHSCPRLYELNTVAYWVVEKEAHSQRLKANINKIAQVAIELSLKRGKTFLSVIKAEKRNIEIFNESFCYWNKGLDINIDFEKRTQTQLDLGTRLKEIRSKRGFSQTELAKLIGVTSSTISQIESNQIYPSLPALIKIAETLSVKISSFFGELDTVSEQVVFSPSKATGIQFSNSAKGVINGKTLMPLELDSGVKACLINIPPKTSISSHFFIYKGDEVGYVLSGRLQFKLKNKMHTAKAGDLIYLTTEVPTQWRNPYTETAALLWLNIK</sequence>
<dbReference type="Gene3D" id="1.10.260.40">
    <property type="entry name" value="lambda repressor-like DNA-binding domains"/>
    <property type="match status" value="1"/>
</dbReference>
<name>E1YI07_9BACT</name>
<evidence type="ECO:0000259" key="2">
    <source>
        <dbReference type="PROSITE" id="PS50943"/>
    </source>
</evidence>
<dbReference type="InterPro" id="IPR010982">
    <property type="entry name" value="Lambda_DNA-bd_dom_sf"/>
</dbReference>
<dbReference type="Pfam" id="PF07883">
    <property type="entry name" value="Cupin_2"/>
    <property type="match status" value="1"/>
</dbReference>
<dbReference type="SUPFAM" id="SSF51182">
    <property type="entry name" value="RmlC-like cupins"/>
    <property type="match status" value="1"/>
</dbReference>
<keyword evidence="1" id="KW-0238">DNA-binding</keyword>